<dbReference type="Proteomes" id="UP000295681">
    <property type="component" value="Unassembled WGS sequence"/>
</dbReference>
<dbReference type="STRING" id="907931.GCA_000165675_00912"/>
<evidence type="ECO:0000313" key="8">
    <source>
        <dbReference type="EMBL" id="TDG68117.1"/>
    </source>
</evidence>
<keyword evidence="3" id="KW-0132">Cell division</keyword>
<comment type="caution">
    <text evidence="8">The sequence shown here is derived from an EMBL/GenBank/DDBJ whole genome shotgun (WGS) entry which is preliminary data.</text>
</comment>
<protein>
    <recommendedName>
        <fullName evidence="10">DivIVA domain-containing protein</fullName>
    </recommendedName>
</protein>
<dbReference type="PANTHER" id="PTHR35794">
    <property type="entry name" value="CELL DIVISION PROTEIN DIVIVA"/>
    <property type="match status" value="1"/>
</dbReference>
<evidence type="ECO:0008006" key="10">
    <source>
        <dbReference type="Google" id="ProtNLM"/>
    </source>
</evidence>
<keyword evidence="9" id="KW-1185">Reference proteome</keyword>
<feature type="coiled-coil region" evidence="6">
    <location>
        <begin position="109"/>
        <end position="136"/>
    </location>
</feature>
<organism evidence="8 9">
    <name type="scientific">Leuconostoc fallax</name>
    <dbReference type="NCBI Taxonomy" id="1251"/>
    <lineage>
        <taxon>Bacteria</taxon>
        <taxon>Bacillati</taxon>
        <taxon>Bacillota</taxon>
        <taxon>Bacilli</taxon>
        <taxon>Lactobacillales</taxon>
        <taxon>Lactobacillaceae</taxon>
        <taxon>Leuconostoc</taxon>
    </lineage>
</organism>
<dbReference type="RefSeq" id="WP_133264405.1">
    <property type="nucleotide sequence ID" value="NZ_JAGYGP010000001.1"/>
</dbReference>
<dbReference type="NCBIfam" id="TIGR03544">
    <property type="entry name" value="DivI1A_domain"/>
    <property type="match status" value="1"/>
</dbReference>
<keyword evidence="5" id="KW-0131">Cell cycle</keyword>
<proteinExistence type="predicted"/>
<dbReference type="EMBL" id="PUFI01000014">
    <property type="protein sequence ID" value="TDG68117.1"/>
    <property type="molecule type" value="Genomic_DNA"/>
</dbReference>
<feature type="compositionally biased region" description="Acidic residues" evidence="7">
    <location>
        <begin position="189"/>
        <end position="206"/>
    </location>
</feature>
<evidence type="ECO:0000256" key="3">
    <source>
        <dbReference type="ARBA" id="ARBA00022618"/>
    </source>
</evidence>
<comment type="subcellular location">
    <subcellularLocation>
        <location evidence="1">Cytoplasm</location>
    </subcellularLocation>
</comment>
<reference evidence="8 9" key="1">
    <citation type="journal article" date="2019" name="Appl. Microbiol. Biotechnol.">
        <title>Uncovering carbohydrate metabolism through a genotype-phenotype association study of 56 lactic acid bacteria genomes.</title>
        <authorList>
            <person name="Buron-Moles G."/>
            <person name="Chailyan A."/>
            <person name="Dolejs I."/>
            <person name="Forster J."/>
            <person name="Miks M.H."/>
        </authorList>
    </citation>
    <scope>NUCLEOTIDE SEQUENCE [LARGE SCALE GENOMIC DNA]</scope>
    <source>
        <strain evidence="8 9">ATCC 700006</strain>
    </source>
</reference>
<keyword evidence="4 6" id="KW-0175">Coiled coil</keyword>
<feature type="coiled-coil region" evidence="6">
    <location>
        <begin position="30"/>
        <end position="85"/>
    </location>
</feature>
<evidence type="ECO:0000256" key="7">
    <source>
        <dbReference type="SAM" id="MobiDB-lite"/>
    </source>
</evidence>
<sequence>MALTPDEILEHEFTKKGSKAYIASEVDEFLDRVNSDYESVLNERSRLMQENAALQAKVDELESKRDQVNQSILIAQEAADRLKAETDTEVKKKLTHAQESATKIIDDARVKASQEAENLAQENLDLVAEQNQLREEVESFKDSFLQLLDEQRTLLENDALASAVHRLPLGKATEERAAKVVEPLHMADEQEADSEEENTEVVDESESAPLVEEVQATTNNHVEGPVVVFPDAEETK</sequence>
<evidence type="ECO:0000256" key="6">
    <source>
        <dbReference type="SAM" id="Coils"/>
    </source>
</evidence>
<evidence type="ECO:0000256" key="5">
    <source>
        <dbReference type="ARBA" id="ARBA00023306"/>
    </source>
</evidence>
<accession>A0A4R5N8D9</accession>
<dbReference type="AlphaFoldDB" id="A0A4R5N8D9"/>
<dbReference type="InterPro" id="IPR019933">
    <property type="entry name" value="DivIVA_domain"/>
</dbReference>
<dbReference type="Pfam" id="PF05103">
    <property type="entry name" value="DivIVA"/>
    <property type="match status" value="1"/>
</dbReference>
<feature type="region of interest" description="Disordered" evidence="7">
    <location>
        <begin position="181"/>
        <end position="236"/>
    </location>
</feature>
<gene>
    <name evidence="8" type="ORF">C5L23_000423</name>
</gene>
<dbReference type="Gene3D" id="6.10.250.660">
    <property type="match status" value="1"/>
</dbReference>
<dbReference type="GO" id="GO:0005737">
    <property type="term" value="C:cytoplasm"/>
    <property type="evidence" value="ECO:0007669"/>
    <property type="project" value="UniProtKB-SubCell"/>
</dbReference>
<dbReference type="GO" id="GO:0051301">
    <property type="term" value="P:cell division"/>
    <property type="evidence" value="ECO:0007669"/>
    <property type="project" value="UniProtKB-KW"/>
</dbReference>
<evidence type="ECO:0000313" key="9">
    <source>
        <dbReference type="Proteomes" id="UP000295681"/>
    </source>
</evidence>
<evidence type="ECO:0000256" key="4">
    <source>
        <dbReference type="ARBA" id="ARBA00023054"/>
    </source>
</evidence>
<dbReference type="PANTHER" id="PTHR35794:SF1">
    <property type="entry name" value="CELL CYCLE PROTEIN GPSB"/>
    <property type="match status" value="1"/>
</dbReference>
<dbReference type="InterPro" id="IPR007793">
    <property type="entry name" value="DivIVA_fam"/>
</dbReference>
<name>A0A4R5N8D9_9LACO</name>
<evidence type="ECO:0000256" key="1">
    <source>
        <dbReference type="ARBA" id="ARBA00004496"/>
    </source>
</evidence>
<keyword evidence="2" id="KW-0963">Cytoplasm</keyword>
<evidence type="ECO:0000256" key="2">
    <source>
        <dbReference type="ARBA" id="ARBA00022490"/>
    </source>
</evidence>